<protein>
    <recommendedName>
        <fullName evidence="4">DUF4280 domain-containing protein</fullName>
    </recommendedName>
</protein>
<dbReference type="Pfam" id="PF14107">
    <property type="entry name" value="DUF4280"/>
    <property type="match status" value="1"/>
</dbReference>
<evidence type="ECO:0000256" key="1">
    <source>
        <dbReference type="SAM" id="MobiDB-lite"/>
    </source>
</evidence>
<proteinExistence type="predicted"/>
<accession>A0ABP8BIS5</accession>
<name>A0ABP8BIS5_9SPHI</name>
<reference evidence="3" key="1">
    <citation type="journal article" date="2019" name="Int. J. Syst. Evol. Microbiol.">
        <title>The Global Catalogue of Microorganisms (GCM) 10K type strain sequencing project: providing services to taxonomists for standard genome sequencing and annotation.</title>
        <authorList>
            <consortium name="The Broad Institute Genomics Platform"/>
            <consortium name="The Broad Institute Genome Sequencing Center for Infectious Disease"/>
            <person name="Wu L."/>
            <person name="Ma J."/>
        </authorList>
    </citation>
    <scope>NUCLEOTIDE SEQUENCE [LARGE SCALE GENOMIC DNA]</scope>
    <source>
        <strain evidence="3">JCM 17626</strain>
    </source>
</reference>
<feature type="region of interest" description="Disordered" evidence="1">
    <location>
        <begin position="79"/>
        <end position="100"/>
    </location>
</feature>
<dbReference type="Proteomes" id="UP001501772">
    <property type="component" value="Unassembled WGS sequence"/>
</dbReference>
<dbReference type="EMBL" id="BAABBY010000007">
    <property type="protein sequence ID" value="GAA4207957.1"/>
    <property type="molecule type" value="Genomic_DNA"/>
</dbReference>
<evidence type="ECO:0008006" key="4">
    <source>
        <dbReference type="Google" id="ProtNLM"/>
    </source>
</evidence>
<comment type="caution">
    <text evidence="2">The sequence shown here is derived from an EMBL/GenBank/DDBJ whole genome shotgun (WGS) entry which is preliminary data.</text>
</comment>
<sequence>MACTKADKIPMANIPSFGVCSVTGSACAPAPVDWTDTYKVKIKGKETLLFKSKLPCSVGGKIEFITSGQIPISEEELAKMTDEHSEKEEDEGWAGGILPS</sequence>
<keyword evidence="3" id="KW-1185">Reference proteome</keyword>
<dbReference type="PROSITE" id="PS51257">
    <property type="entry name" value="PROKAR_LIPOPROTEIN"/>
    <property type="match status" value="1"/>
</dbReference>
<evidence type="ECO:0000313" key="2">
    <source>
        <dbReference type="EMBL" id="GAA4207957.1"/>
    </source>
</evidence>
<gene>
    <name evidence="2" type="ORF">GCM10022289_31160</name>
</gene>
<dbReference type="InterPro" id="IPR025460">
    <property type="entry name" value="DUF4280"/>
</dbReference>
<evidence type="ECO:0000313" key="3">
    <source>
        <dbReference type="Proteomes" id="UP001501772"/>
    </source>
</evidence>
<organism evidence="2 3">
    <name type="scientific">Pedobacter jeongneungensis</name>
    <dbReference type="NCBI Taxonomy" id="947309"/>
    <lineage>
        <taxon>Bacteria</taxon>
        <taxon>Pseudomonadati</taxon>
        <taxon>Bacteroidota</taxon>
        <taxon>Sphingobacteriia</taxon>
        <taxon>Sphingobacteriales</taxon>
        <taxon>Sphingobacteriaceae</taxon>
        <taxon>Pedobacter</taxon>
    </lineage>
</organism>